<evidence type="ECO:0000313" key="1">
    <source>
        <dbReference type="EMBL" id="QGY28976.1"/>
    </source>
</evidence>
<name>A0A6B9G9S4_PANCY</name>
<evidence type="ECO:0008006" key="2">
    <source>
        <dbReference type="Google" id="ProtNLM"/>
    </source>
</evidence>
<organism evidence="1">
    <name type="scientific">Pantoea cypripedii</name>
    <name type="common">Pectobacterium cypripedii</name>
    <name type="synonym">Erwinia cypripedii</name>
    <dbReference type="NCBI Taxonomy" id="55209"/>
    <lineage>
        <taxon>Bacteria</taxon>
        <taxon>Pseudomonadati</taxon>
        <taxon>Pseudomonadota</taxon>
        <taxon>Gammaproteobacteria</taxon>
        <taxon>Enterobacterales</taxon>
        <taxon>Erwiniaceae</taxon>
        <taxon>Pantoea</taxon>
    </lineage>
</organism>
<dbReference type="Proteomes" id="UP000502005">
    <property type="component" value="Chromosome"/>
</dbReference>
<reference evidence="1" key="1">
    <citation type="submission" date="2017-11" db="EMBL/GenBank/DDBJ databases">
        <title>Genome sequence of Pantoea cypripedii NE1.</title>
        <authorList>
            <person name="Nascimento F.X."/>
        </authorList>
    </citation>
    <scope>NUCLEOTIDE SEQUENCE [LARGE SCALE GENOMIC DNA]</scope>
    <source>
        <strain evidence="1">NE1</strain>
    </source>
</reference>
<dbReference type="EMBL" id="CP024768">
    <property type="protein sequence ID" value="QGY28976.1"/>
    <property type="molecule type" value="Genomic_DNA"/>
</dbReference>
<dbReference type="AlphaFoldDB" id="A0A6B9G9S4"/>
<dbReference type="PROSITE" id="PS51257">
    <property type="entry name" value="PROKAR_LIPOPROTEIN"/>
    <property type="match status" value="1"/>
</dbReference>
<accession>A0A6B9G9S4</accession>
<gene>
    <name evidence="1" type="ORF">CUN67_08560</name>
</gene>
<sequence>MKTCGIMLLCALLVGCDQPNDTQLRLDASRQLQRTIDVNPLRASCEHIARGREWLTQRTLDKLEEKGCQNVLRSATETNFTHAEVYRHTMTVVCGGIDGKSFTGTDLVRRFIYSPEEKALVLEPMSEQDKTRFEGRKTLQQLQDDFNRQQQQYCQ</sequence>
<proteinExistence type="predicted"/>
<protein>
    <recommendedName>
        <fullName evidence="2">Lipoprotein</fullName>
    </recommendedName>
</protein>
<dbReference type="RefSeq" id="WP_208714827.1">
    <property type="nucleotide sequence ID" value="NZ_CP024768.1"/>
</dbReference>